<evidence type="ECO:0000256" key="1">
    <source>
        <dbReference type="ARBA" id="ARBA00023242"/>
    </source>
</evidence>
<dbReference type="GeneID" id="96008451"/>
<evidence type="ECO:0000313" key="4">
    <source>
        <dbReference type="Proteomes" id="UP000803884"/>
    </source>
</evidence>
<dbReference type="PROSITE" id="PS00463">
    <property type="entry name" value="ZN2_CY6_FUNGAL_1"/>
    <property type="match status" value="1"/>
</dbReference>
<organism evidence="3 4">
    <name type="scientific">Cladosporium halotolerans</name>
    <dbReference type="NCBI Taxonomy" id="1052096"/>
    <lineage>
        <taxon>Eukaryota</taxon>
        <taxon>Fungi</taxon>
        <taxon>Dikarya</taxon>
        <taxon>Ascomycota</taxon>
        <taxon>Pezizomycotina</taxon>
        <taxon>Dothideomycetes</taxon>
        <taxon>Dothideomycetidae</taxon>
        <taxon>Cladosporiales</taxon>
        <taxon>Cladosporiaceae</taxon>
        <taxon>Cladosporium</taxon>
    </lineage>
</organism>
<keyword evidence="4" id="KW-1185">Reference proteome</keyword>
<comment type="caution">
    <text evidence="3">The sequence shown here is derived from an EMBL/GenBank/DDBJ whole genome shotgun (WGS) entry which is preliminary data.</text>
</comment>
<keyword evidence="1" id="KW-0539">Nucleus</keyword>
<dbReference type="EMBL" id="JAAQHG020000025">
    <property type="protein sequence ID" value="KAL1584625.1"/>
    <property type="molecule type" value="Genomic_DNA"/>
</dbReference>
<dbReference type="PROSITE" id="PS50048">
    <property type="entry name" value="ZN2_CY6_FUNGAL_2"/>
    <property type="match status" value="1"/>
</dbReference>
<dbReference type="Gene3D" id="4.10.240.10">
    <property type="entry name" value="Zn(2)-C6 fungal-type DNA-binding domain"/>
    <property type="match status" value="1"/>
</dbReference>
<dbReference type="AlphaFoldDB" id="A0AB34KIN2"/>
<dbReference type="CDD" id="cd00067">
    <property type="entry name" value="GAL4"/>
    <property type="match status" value="1"/>
</dbReference>
<dbReference type="RefSeq" id="XP_069227731.1">
    <property type="nucleotide sequence ID" value="XM_069375613.1"/>
</dbReference>
<evidence type="ECO:0000313" key="3">
    <source>
        <dbReference type="EMBL" id="KAL1584625.1"/>
    </source>
</evidence>
<dbReference type="InterPro" id="IPR001138">
    <property type="entry name" value="Zn2Cys6_DnaBD"/>
</dbReference>
<sequence>MNFVFRLKAPEARNTFQAYHPSQRSFPASSVDGLPPKRRLRKAHNKSRSGCQECKGRKRKCDEERPRCRSCQKRGLHCDYSPLATRKIASCLTDSPPTPLLGMTCSPLPSVATLIDESLRHTSVELNGQTSLSPRFFTEDIDSLRLFQEVTCGTLGTPSIQRIYQLQIPRLAISRPYLMYTALAIAQIHRRHRLALASSDLNFENPTPSESRYMSLALSSYNERLSAPLTAADADALLVTSTLLCAVSFASISSTDPSLSWPNTASPTHLDWLKVQQGPGIVLAATAIWLSQSALFSTFEDFDVPTSGSEQNLIDTTFWDDLCSLCEITEASDASTDHYYAALMSLAPLISLEPSAVNAARFFPFIGSLQPDFVKLLAIKDPRALLILAWWYGLAVRLGQWWLTPRARAECFAIITFLDHNPTGEKLKDLVLTLATIVGFPPSEG</sequence>
<feature type="domain" description="Zn(2)-C6 fungal-type" evidence="2">
    <location>
        <begin position="50"/>
        <end position="80"/>
    </location>
</feature>
<dbReference type="Pfam" id="PF00172">
    <property type="entry name" value="Zn_clus"/>
    <property type="match status" value="1"/>
</dbReference>
<proteinExistence type="predicted"/>
<reference evidence="3 4" key="1">
    <citation type="journal article" date="2020" name="Microbiol. Resour. Announc.">
        <title>Draft Genome Sequence of a Cladosporium Species Isolated from the Mesophotic Ascidian Didemnum maculosum.</title>
        <authorList>
            <person name="Gioti A."/>
            <person name="Siaperas R."/>
            <person name="Nikolaivits E."/>
            <person name="Le Goff G."/>
            <person name="Ouazzani J."/>
            <person name="Kotoulas G."/>
            <person name="Topakas E."/>
        </authorList>
    </citation>
    <scope>NUCLEOTIDE SEQUENCE [LARGE SCALE GENOMIC DNA]</scope>
    <source>
        <strain evidence="3 4">TM138-S3</strain>
    </source>
</reference>
<dbReference type="PANTHER" id="PTHR47657">
    <property type="entry name" value="STEROL REGULATORY ELEMENT-BINDING PROTEIN ECM22"/>
    <property type="match status" value="1"/>
</dbReference>
<protein>
    <recommendedName>
        <fullName evidence="2">Zn(2)-C6 fungal-type domain-containing protein</fullName>
    </recommendedName>
</protein>
<dbReference type="Proteomes" id="UP000803884">
    <property type="component" value="Unassembled WGS sequence"/>
</dbReference>
<dbReference type="GO" id="GO:0008270">
    <property type="term" value="F:zinc ion binding"/>
    <property type="evidence" value="ECO:0007669"/>
    <property type="project" value="InterPro"/>
</dbReference>
<dbReference type="GO" id="GO:0000981">
    <property type="term" value="F:DNA-binding transcription factor activity, RNA polymerase II-specific"/>
    <property type="evidence" value="ECO:0007669"/>
    <property type="project" value="InterPro"/>
</dbReference>
<name>A0AB34KIN2_9PEZI</name>
<gene>
    <name evidence="3" type="ORF">WHR41_07008</name>
</gene>
<accession>A0AB34KIN2</accession>
<dbReference type="PANTHER" id="PTHR47657:SF11">
    <property type="entry name" value="FINGER DOMAIN PROTEIN, PUTATIVE (AFU_ORTHOLOGUE AFUA_1G01650)-RELATED"/>
    <property type="match status" value="1"/>
</dbReference>
<dbReference type="SUPFAM" id="SSF57701">
    <property type="entry name" value="Zn2/Cys6 DNA-binding domain"/>
    <property type="match status" value="1"/>
</dbReference>
<dbReference type="InterPro" id="IPR052400">
    <property type="entry name" value="Zn2-C6_fungal_TF"/>
</dbReference>
<evidence type="ECO:0000259" key="2">
    <source>
        <dbReference type="PROSITE" id="PS50048"/>
    </source>
</evidence>
<dbReference type="SMART" id="SM00066">
    <property type="entry name" value="GAL4"/>
    <property type="match status" value="1"/>
</dbReference>
<dbReference type="InterPro" id="IPR036864">
    <property type="entry name" value="Zn2-C6_fun-type_DNA-bd_sf"/>
</dbReference>